<feature type="compositionally biased region" description="Basic residues" evidence="1">
    <location>
        <begin position="50"/>
        <end position="63"/>
    </location>
</feature>
<keyword evidence="2" id="KW-0472">Membrane</keyword>
<dbReference type="EMBL" id="JAAFZH010000009">
    <property type="protein sequence ID" value="NDU97117.1"/>
    <property type="molecule type" value="Genomic_DNA"/>
</dbReference>
<feature type="region of interest" description="Disordered" evidence="1">
    <location>
        <begin position="1"/>
        <end position="63"/>
    </location>
</feature>
<evidence type="ECO:0000256" key="2">
    <source>
        <dbReference type="SAM" id="Phobius"/>
    </source>
</evidence>
<keyword evidence="2" id="KW-1133">Transmembrane helix</keyword>
<feature type="transmembrane region" description="Helical" evidence="2">
    <location>
        <begin position="68"/>
        <end position="87"/>
    </location>
</feature>
<comment type="caution">
    <text evidence="3">The sequence shown here is derived from an EMBL/GenBank/DDBJ whole genome shotgun (WGS) entry which is preliminary data.</text>
</comment>
<keyword evidence="2" id="KW-0812">Transmembrane</keyword>
<accession>A0A6L9LC34</accession>
<keyword evidence="4" id="KW-1185">Reference proteome</keyword>
<dbReference type="RefSeq" id="WP_163952219.1">
    <property type="nucleotide sequence ID" value="NZ_JAAFZH010000009.1"/>
</dbReference>
<evidence type="ECO:0000313" key="3">
    <source>
        <dbReference type="EMBL" id="NDU97117.1"/>
    </source>
</evidence>
<proteinExistence type="predicted"/>
<reference evidence="3 4" key="1">
    <citation type="submission" date="2020-02" db="EMBL/GenBank/DDBJ databases">
        <title>Draft genome sequence of two Spirosoma agri KCTC 52727 and Spirosoma terrae KCTC 52035.</title>
        <authorList>
            <person name="Rojas J."/>
            <person name="Ambika Manirajan B."/>
            <person name="Suarez C."/>
            <person name="Ratering S."/>
            <person name="Schnell S."/>
        </authorList>
    </citation>
    <scope>NUCLEOTIDE SEQUENCE [LARGE SCALE GENOMIC DNA]</scope>
    <source>
        <strain evidence="3 4">KCTC 52035</strain>
    </source>
</reference>
<feature type="compositionally biased region" description="Polar residues" evidence="1">
    <location>
        <begin position="1"/>
        <end position="42"/>
    </location>
</feature>
<dbReference type="AlphaFoldDB" id="A0A6L9LC34"/>
<evidence type="ECO:0000256" key="1">
    <source>
        <dbReference type="SAM" id="MobiDB-lite"/>
    </source>
</evidence>
<dbReference type="Proteomes" id="UP000474175">
    <property type="component" value="Unassembled WGS sequence"/>
</dbReference>
<feature type="transmembrane region" description="Helical" evidence="2">
    <location>
        <begin position="99"/>
        <end position="119"/>
    </location>
</feature>
<name>A0A6L9LC34_9BACT</name>
<organism evidence="3 4">
    <name type="scientific">Spirosoma terrae</name>
    <dbReference type="NCBI Taxonomy" id="1968276"/>
    <lineage>
        <taxon>Bacteria</taxon>
        <taxon>Pseudomonadati</taxon>
        <taxon>Bacteroidota</taxon>
        <taxon>Cytophagia</taxon>
        <taxon>Cytophagales</taxon>
        <taxon>Cytophagaceae</taxon>
        <taxon>Spirosoma</taxon>
    </lineage>
</organism>
<gene>
    <name evidence="3" type="ORF">GK108_19685</name>
</gene>
<sequence>MADPQDTSSLAWASTRRSSETGGSATSQSETAPNDIQKTRPLTRQELRHERKLAHQNHKHRPAHEKTVPYLLLFLAGLVLAWLGSALVCRLVCANQGVAAVLVGLVALGALGGGIYFLVKALRRNAPRRSVTN</sequence>
<evidence type="ECO:0000313" key="4">
    <source>
        <dbReference type="Proteomes" id="UP000474175"/>
    </source>
</evidence>
<protein>
    <submittedName>
        <fullName evidence="3">DUF1206 domain-containing protein</fullName>
    </submittedName>
</protein>